<dbReference type="HOGENOM" id="CLU_520856_0_0_1"/>
<dbReference type="GeneID" id="24106460"/>
<sequence length="523" mass="57885">MGTFYFAVSTPLKMTKTHKVEVTIVNNSDYELHFKEDKFEHGRLADGANWSKVISSRQTVTTLCYERDWALSGCSGWVTYTTADNQSPICFSFSNPAAGENGIDVGHDNGIWDTMTSHYITVTRTVHQTKESCYYVRMKSTSGDTNKAVFEIYPLVLNHVYSENQYLDDVVETFNSVSPANSRRTYFKCLKDPTDIPGLLKSHFKGISVYGGHDFNRKFIFSHTDVGEGAKNGSIIIAEDLGEELQTTENTLPTLHPGWRHPCSSQACGSYMALGIQEDVDSESSEIQILDIRPVAANLGPTIIGRIDRPTGGTNGVGMTRERGELGRYIVAAINGNKIDFYRSAYSVLPPFHPFGDFECLTPDHKLEFPVSGAGLGLVTQKDGQIFLIALDADDSTENNTAYLFSVKLLQQKNEKGQFVTLQKINQIALPVDTVSDSVKLFGANIALLTPVIGPILVALLYALYNKFGVKRLSNSFRYGKGLFVSDSKTIEFFATDRNVAVFPPLLGLEKNFSIMTWTGRAP</sequence>
<dbReference type="Gene3D" id="2.60.270.50">
    <property type="match status" value="1"/>
</dbReference>
<keyword evidence="3" id="KW-1185">Reference proteome</keyword>
<keyword evidence="1" id="KW-0812">Transmembrane</keyword>
<organism evidence="2 3">
    <name type="scientific">Pseudozyma hubeiensis (strain SY62)</name>
    <name type="common">Yeast</name>
    <dbReference type="NCBI Taxonomy" id="1305764"/>
    <lineage>
        <taxon>Eukaryota</taxon>
        <taxon>Fungi</taxon>
        <taxon>Dikarya</taxon>
        <taxon>Basidiomycota</taxon>
        <taxon>Ustilaginomycotina</taxon>
        <taxon>Ustilaginomycetes</taxon>
        <taxon>Ustilaginales</taxon>
        <taxon>Ustilaginaceae</taxon>
        <taxon>Pseudozyma</taxon>
    </lineage>
</organism>
<dbReference type="RefSeq" id="XP_012187181.1">
    <property type="nucleotide sequence ID" value="XM_012331791.1"/>
</dbReference>
<evidence type="ECO:0000256" key="1">
    <source>
        <dbReference type="SAM" id="Phobius"/>
    </source>
</evidence>
<dbReference type="AlphaFoldDB" id="R9NY46"/>
<proteinExistence type="predicted"/>
<evidence type="ECO:0000313" key="2">
    <source>
        <dbReference type="EMBL" id="GAC93594.1"/>
    </source>
</evidence>
<dbReference type="EMBL" id="DF238777">
    <property type="protein sequence ID" value="GAC93594.1"/>
    <property type="molecule type" value="Genomic_DNA"/>
</dbReference>
<evidence type="ECO:0000313" key="3">
    <source>
        <dbReference type="Proteomes" id="UP000014071"/>
    </source>
</evidence>
<gene>
    <name evidence="2" type="ORF">PHSY_001159</name>
</gene>
<name>R9NY46_PSEHS</name>
<protein>
    <submittedName>
        <fullName evidence="2">Dipeptidyl-peptidase 5</fullName>
    </submittedName>
</protein>
<feature type="transmembrane region" description="Helical" evidence="1">
    <location>
        <begin position="441"/>
        <end position="465"/>
    </location>
</feature>
<dbReference type="Proteomes" id="UP000014071">
    <property type="component" value="Unassembled WGS sequence"/>
</dbReference>
<reference evidence="3" key="1">
    <citation type="journal article" date="2013" name="Genome Announc.">
        <title>Draft genome sequence of the basidiomycetous yeast-like fungus Pseudozyma hubeiensis SY62, which produces an abundant amount of the biosurfactant mannosylerythritol lipids.</title>
        <authorList>
            <person name="Konishi M."/>
            <person name="Hatada Y."/>
            <person name="Horiuchi J."/>
        </authorList>
    </citation>
    <scope>NUCLEOTIDE SEQUENCE [LARGE SCALE GENOMIC DNA]</scope>
    <source>
        <strain evidence="3">SY62</strain>
    </source>
</reference>
<dbReference type="OrthoDB" id="6019429at2759"/>
<keyword evidence="1" id="KW-1133">Transmembrane helix</keyword>
<accession>R9NY46</accession>
<dbReference type="eggNOG" id="ENOG502T0EB">
    <property type="taxonomic scope" value="Eukaryota"/>
</dbReference>
<keyword evidence="1" id="KW-0472">Membrane</keyword>